<proteinExistence type="inferred from homology"/>
<dbReference type="EC" id="1.1.1.169" evidence="4 11"/>
<keyword evidence="7 11" id="KW-0521">NADP</keyword>
<dbReference type="InterPro" id="IPR008927">
    <property type="entry name" value="6-PGluconate_DH-like_C_sf"/>
</dbReference>
<dbReference type="InterPro" id="IPR050838">
    <property type="entry name" value="Ketopantoate_reductase"/>
</dbReference>
<dbReference type="RefSeq" id="WP_072848465.1">
    <property type="nucleotide sequence ID" value="NZ_FQVI01000001.1"/>
</dbReference>
<reference evidence="14 15" key="1">
    <citation type="submission" date="2016-11" db="EMBL/GenBank/DDBJ databases">
        <authorList>
            <person name="Jaros S."/>
            <person name="Januszkiewicz K."/>
            <person name="Wedrychowicz H."/>
        </authorList>
    </citation>
    <scope>NUCLEOTIDE SEQUENCE [LARGE SCALE GENOMIC DNA]</scope>
    <source>
        <strain evidence="14 15">DSM 17459</strain>
    </source>
</reference>
<dbReference type="InterPro" id="IPR013328">
    <property type="entry name" value="6PGD_dom2"/>
</dbReference>
<evidence type="ECO:0000313" key="14">
    <source>
        <dbReference type="EMBL" id="SHE36612.1"/>
    </source>
</evidence>
<evidence type="ECO:0000256" key="1">
    <source>
        <dbReference type="ARBA" id="ARBA00002919"/>
    </source>
</evidence>
<evidence type="ECO:0000256" key="11">
    <source>
        <dbReference type="RuleBase" id="RU362068"/>
    </source>
</evidence>
<evidence type="ECO:0000256" key="10">
    <source>
        <dbReference type="ARBA" id="ARBA00048793"/>
    </source>
</evidence>
<evidence type="ECO:0000259" key="13">
    <source>
        <dbReference type="Pfam" id="PF08546"/>
    </source>
</evidence>
<dbReference type="Gene3D" id="3.40.50.720">
    <property type="entry name" value="NAD(P)-binding Rossmann-like Domain"/>
    <property type="match status" value="1"/>
</dbReference>
<evidence type="ECO:0000256" key="8">
    <source>
        <dbReference type="ARBA" id="ARBA00023002"/>
    </source>
</evidence>
<dbReference type="STRING" id="1122155.SAMN02745158_00301"/>
<dbReference type="FunFam" id="1.10.1040.10:FF:000017">
    <property type="entry name" value="2-dehydropantoate 2-reductase"/>
    <property type="match status" value="1"/>
</dbReference>
<evidence type="ECO:0000259" key="12">
    <source>
        <dbReference type="Pfam" id="PF02558"/>
    </source>
</evidence>
<evidence type="ECO:0000256" key="6">
    <source>
        <dbReference type="ARBA" id="ARBA00022655"/>
    </source>
</evidence>
<keyword evidence="6 11" id="KW-0566">Pantothenate biosynthesis</keyword>
<evidence type="ECO:0000256" key="4">
    <source>
        <dbReference type="ARBA" id="ARBA00013014"/>
    </source>
</evidence>
<dbReference type="Pfam" id="PF08546">
    <property type="entry name" value="ApbA_C"/>
    <property type="match status" value="1"/>
</dbReference>
<dbReference type="UniPathway" id="UPA00028">
    <property type="reaction ID" value="UER00004"/>
</dbReference>
<organism evidence="14 15">
    <name type="scientific">Lactonifactor longoviformis DSM 17459</name>
    <dbReference type="NCBI Taxonomy" id="1122155"/>
    <lineage>
        <taxon>Bacteria</taxon>
        <taxon>Bacillati</taxon>
        <taxon>Bacillota</taxon>
        <taxon>Clostridia</taxon>
        <taxon>Eubacteriales</taxon>
        <taxon>Clostridiaceae</taxon>
        <taxon>Lactonifactor</taxon>
    </lineage>
</organism>
<comment type="similarity">
    <text evidence="3 11">Belongs to the ketopantoate reductase family.</text>
</comment>
<dbReference type="Proteomes" id="UP000184245">
    <property type="component" value="Unassembled WGS sequence"/>
</dbReference>
<evidence type="ECO:0000256" key="9">
    <source>
        <dbReference type="ARBA" id="ARBA00032024"/>
    </source>
</evidence>
<dbReference type="GO" id="GO:0008677">
    <property type="term" value="F:2-dehydropantoate 2-reductase activity"/>
    <property type="evidence" value="ECO:0007669"/>
    <property type="project" value="UniProtKB-EC"/>
</dbReference>
<name>A0A1M4SWM8_9CLOT</name>
<evidence type="ECO:0000256" key="3">
    <source>
        <dbReference type="ARBA" id="ARBA00007870"/>
    </source>
</evidence>
<dbReference type="PANTHER" id="PTHR43765">
    <property type="entry name" value="2-DEHYDROPANTOATE 2-REDUCTASE-RELATED"/>
    <property type="match status" value="1"/>
</dbReference>
<gene>
    <name evidence="14" type="ORF">SAMN02745158_00301</name>
</gene>
<dbReference type="SUPFAM" id="SSF48179">
    <property type="entry name" value="6-phosphogluconate dehydrogenase C-terminal domain-like"/>
    <property type="match status" value="1"/>
</dbReference>
<dbReference type="Pfam" id="PF02558">
    <property type="entry name" value="ApbA"/>
    <property type="match status" value="1"/>
</dbReference>
<dbReference type="NCBIfam" id="TIGR00745">
    <property type="entry name" value="apbA_panE"/>
    <property type="match status" value="1"/>
</dbReference>
<dbReference type="InterPro" id="IPR013752">
    <property type="entry name" value="KPA_reductase"/>
</dbReference>
<dbReference type="InterPro" id="IPR036291">
    <property type="entry name" value="NAD(P)-bd_dom_sf"/>
</dbReference>
<dbReference type="EMBL" id="FQVI01000001">
    <property type="protein sequence ID" value="SHE36612.1"/>
    <property type="molecule type" value="Genomic_DNA"/>
</dbReference>
<dbReference type="InterPro" id="IPR003710">
    <property type="entry name" value="ApbA"/>
</dbReference>
<dbReference type="AlphaFoldDB" id="A0A1M4SWM8"/>
<comment type="catalytic activity">
    <reaction evidence="10 11">
        <text>(R)-pantoate + NADP(+) = 2-dehydropantoate + NADPH + H(+)</text>
        <dbReference type="Rhea" id="RHEA:16233"/>
        <dbReference type="ChEBI" id="CHEBI:11561"/>
        <dbReference type="ChEBI" id="CHEBI:15378"/>
        <dbReference type="ChEBI" id="CHEBI:15980"/>
        <dbReference type="ChEBI" id="CHEBI:57783"/>
        <dbReference type="ChEBI" id="CHEBI:58349"/>
        <dbReference type="EC" id="1.1.1.169"/>
    </reaction>
</comment>
<dbReference type="Gene3D" id="1.10.1040.10">
    <property type="entry name" value="N-(1-d-carboxylethyl)-l-norvaline Dehydrogenase, domain 2"/>
    <property type="match status" value="1"/>
</dbReference>
<comment type="pathway">
    <text evidence="2 11">Cofactor biosynthesis; (R)-pantothenate biosynthesis; (R)-pantoate from 3-methyl-2-oxobutanoate: step 2/2.</text>
</comment>
<keyword evidence="15" id="KW-1185">Reference proteome</keyword>
<dbReference type="InterPro" id="IPR013332">
    <property type="entry name" value="KPR_N"/>
</dbReference>
<evidence type="ECO:0000256" key="7">
    <source>
        <dbReference type="ARBA" id="ARBA00022857"/>
    </source>
</evidence>
<dbReference type="GO" id="GO:0015940">
    <property type="term" value="P:pantothenate biosynthetic process"/>
    <property type="evidence" value="ECO:0007669"/>
    <property type="project" value="UniProtKB-UniPathway"/>
</dbReference>
<dbReference type="GO" id="GO:0050661">
    <property type="term" value="F:NADP binding"/>
    <property type="evidence" value="ECO:0007669"/>
    <property type="project" value="TreeGrafter"/>
</dbReference>
<evidence type="ECO:0000256" key="2">
    <source>
        <dbReference type="ARBA" id="ARBA00004994"/>
    </source>
</evidence>
<evidence type="ECO:0000313" key="15">
    <source>
        <dbReference type="Proteomes" id="UP000184245"/>
    </source>
</evidence>
<sequence length="314" mass="34401">MKIAIVGAGAMGSILGAHFILGGAKVYFIDPFEAHIKAMQENGLKIRINQEEPRNLKVTAVTSADQLTEKMDLILFMVKGLYTASAAESARKLADEKTYCMTLQNGVGNAEILAEYYNRQRILAGIVEFGGRIEEPGSVSALINPAAKIAFASTTEEEPDEFMQETADTLVRAGLKAFAMKKSQIDSIIWFKLAKNCSGNPICAVTRLPLGPYNNTEEGLPIEKAVFEEVEAVANAQGIKLADQGAPHKIPKESQMYYHLPSTAQDVKAKKKTEIDFINGAVVRLGKRYGVPTPYNHMIAALVKIIEQNYDNQF</sequence>
<keyword evidence="8 11" id="KW-0560">Oxidoreductase</keyword>
<dbReference type="GO" id="GO:0005737">
    <property type="term" value="C:cytoplasm"/>
    <property type="evidence" value="ECO:0007669"/>
    <property type="project" value="TreeGrafter"/>
</dbReference>
<dbReference type="OrthoDB" id="9793586at2"/>
<protein>
    <recommendedName>
        <fullName evidence="5 11">2-dehydropantoate 2-reductase</fullName>
        <ecNumber evidence="4 11">1.1.1.169</ecNumber>
    </recommendedName>
    <alternativeName>
        <fullName evidence="9 11">Ketopantoate reductase</fullName>
    </alternativeName>
</protein>
<accession>A0A1M4SWM8</accession>
<evidence type="ECO:0000256" key="5">
    <source>
        <dbReference type="ARBA" id="ARBA00019465"/>
    </source>
</evidence>
<feature type="domain" description="Ketopantoate reductase C-terminal" evidence="13">
    <location>
        <begin position="185"/>
        <end position="307"/>
    </location>
</feature>
<feature type="domain" description="Ketopantoate reductase N-terminal" evidence="12">
    <location>
        <begin position="3"/>
        <end position="141"/>
    </location>
</feature>
<dbReference type="SUPFAM" id="SSF51735">
    <property type="entry name" value="NAD(P)-binding Rossmann-fold domains"/>
    <property type="match status" value="1"/>
</dbReference>
<dbReference type="PANTHER" id="PTHR43765:SF2">
    <property type="entry name" value="2-DEHYDROPANTOATE 2-REDUCTASE"/>
    <property type="match status" value="1"/>
</dbReference>
<comment type="function">
    <text evidence="1 11">Catalyzes the NADPH-dependent reduction of ketopantoate into pantoic acid.</text>
</comment>